<keyword evidence="2 5" id="KW-0238">DNA-binding</keyword>
<evidence type="ECO:0000313" key="6">
    <source>
        <dbReference type="Proteomes" id="UP001501407"/>
    </source>
</evidence>
<sequence length="340" mass="36162">MTTLSESQDEHRHATRTDVAKLAGVSTAVVSYVVNNGPRPVAEATRERVVNAMNELGYRPNALARALKLRRAHAVGVVVPDVSNTFFGALARELSDQAFTAGYALMLGDANNDLERERAQIESLVSHQIDGLIITSLEPNSEADVRGTRTVYLDRRVQPGQTSIIVDDLGGAEKAVQHLVWHGRRRIAHIGGFATLPGADARLQGWMNACASAGLSTDGLLVRSDFTRAGGLNAGRELLARPDRPDAVFVASDVQALGLLAAAREAHVRVPEDLAVISFDGTDDAVFSDPPLTAIEQPIAALASAALAAVLTPEQPVQTRIPVTLVVRDSCGCPPMPHAD</sequence>
<evidence type="ECO:0000256" key="3">
    <source>
        <dbReference type="ARBA" id="ARBA00023163"/>
    </source>
</evidence>
<comment type="caution">
    <text evidence="5">The sequence shown here is derived from an EMBL/GenBank/DDBJ whole genome shotgun (WGS) entry which is preliminary data.</text>
</comment>
<dbReference type="CDD" id="cd06267">
    <property type="entry name" value="PBP1_LacI_sugar_binding-like"/>
    <property type="match status" value="1"/>
</dbReference>
<dbReference type="Gene3D" id="3.40.50.2300">
    <property type="match status" value="2"/>
</dbReference>
<dbReference type="Pfam" id="PF13377">
    <property type="entry name" value="Peripla_BP_3"/>
    <property type="match status" value="1"/>
</dbReference>
<keyword evidence="6" id="KW-1185">Reference proteome</keyword>
<dbReference type="Proteomes" id="UP001501407">
    <property type="component" value="Unassembled WGS sequence"/>
</dbReference>
<evidence type="ECO:0000256" key="1">
    <source>
        <dbReference type="ARBA" id="ARBA00023015"/>
    </source>
</evidence>
<keyword evidence="1" id="KW-0805">Transcription regulation</keyword>
<accession>A0ABP9M6W3</accession>
<dbReference type="PROSITE" id="PS50932">
    <property type="entry name" value="HTH_LACI_2"/>
    <property type="match status" value="1"/>
</dbReference>
<dbReference type="InterPro" id="IPR046335">
    <property type="entry name" value="LacI/GalR-like_sensor"/>
</dbReference>
<evidence type="ECO:0000256" key="2">
    <source>
        <dbReference type="ARBA" id="ARBA00023125"/>
    </source>
</evidence>
<dbReference type="PANTHER" id="PTHR30146:SF109">
    <property type="entry name" value="HTH-TYPE TRANSCRIPTIONAL REGULATOR GALS"/>
    <property type="match status" value="1"/>
</dbReference>
<name>A0ABP9M6W3_9MICO</name>
<dbReference type="SUPFAM" id="SSF47413">
    <property type="entry name" value="lambda repressor-like DNA-binding domains"/>
    <property type="match status" value="1"/>
</dbReference>
<dbReference type="GO" id="GO:0003677">
    <property type="term" value="F:DNA binding"/>
    <property type="evidence" value="ECO:0007669"/>
    <property type="project" value="UniProtKB-KW"/>
</dbReference>
<reference evidence="6" key="1">
    <citation type="journal article" date="2019" name="Int. J. Syst. Evol. Microbiol.">
        <title>The Global Catalogue of Microorganisms (GCM) 10K type strain sequencing project: providing services to taxonomists for standard genome sequencing and annotation.</title>
        <authorList>
            <consortium name="The Broad Institute Genomics Platform"/>
            <consortium name="The Broad Institute Genome Sequencing Center for Infectious Disease"/>
            <person name="Wu L."/>
            <person name="Ma J."/>
        </authorList>
    </citation>
    <scope>NUCLEOTIDE SEQUENCE [LARGE SCALE GENOMIC DNA]</scope>
    <source>
        <strain evidence="6">JCM 18959</strain>
    </source>
</reference>
<proteinExistence type="predicted"/>
<protein>
    <submittedName>
        <fullName evidence="5">LacI family DNA-binding transcriptional regulator</fullName>
    </submittedName>
</protein>
<dbReference type="InterPro" id="IPR000843">
    <property type="entry name" value="HTH_LacI"/>
</dbReference>
<evidence type="ECO:0000259" key="4">
    <source>
        <dbReference type="PROSITE" id="PS50932"/>
    </source>
</evidence>
<organism evidence="5 6">
    <name type="scientific">Microbacterium yannicii</name>
    <dbReference type="NCBI Taxonomy" id="671622"/>
    <lineage>
        <taxon>Bacteria</taxon>
        <taxon>Bacillati</taxon>
        <taxon>Actinomycetota</taxon>
        <taxon>Actinomycetes</taxon>
        <taxon>Micrococcales</taxon>
        <taxon>Microbacteriaceae</taxon>
        <taxon>Microbacterium</taxon>
    </lineage>
</organism>
<dbReference type="SUPFAM" id="SSF53822">
    <property type="entry name" value="Periplasmic binding protein-like I"/>
    <property type="match status" value="1"/>
</dbReference>
<dbReference type="InterPro" id="IPR028082">
    <property type="entry name" value="Peripla_BP_I"/>
</dbReference>
<dbReference type="PANTHER" id="PTHR30146">
    <property type="entry name" value="LACI-RELATED TRANSCRIPTIONAL REPRESSOR"/>
    <property type="match status" value="1"/>
</dbReference>
<dbReference type="SMART" id="SM00354">
    <property type="entry name" value="HTH_LACI"/>
    <property type="match status" value="1"/>
</dbReference>
<gene>
    <name evidence="5" type="ORF">GCM10025760_20380</name>
</gene>
<dbReference type="EMBL" id="BAABKZ010000002">
    <property type="protein sequence ID" value="GAA5092146.1"/>
    <property type="molecule type" value="Genomic_DNA"/>
</dbReference>
<dbReference type="Pfam" id="PF00356">
    <property type="entry name" value="LacI"/>
    <property type="match status" value="1"/>
</dbReference>
<dbReference type="InterPro" id="IPR010982">
    <property type="entry name" value="Lambda_DNA-bd_dom_sf"/>
</dbReference>
<feature type="domain" description="HTH lacI-type" evidence="4">
    <location>
        <begin position="14"/>
        <end position="69"/>
    </location>
</feature>
<keyword evidence="3" id="KW-0804">Transcription</keyword>
<dbReference type="Gene3D" id="1.10.260.40">
    <property type="entry name" value="lambda repressor-like DNA-binding domains"/>
    <property type="match status" value="1"/>
</dbReference>
<dbReference type="RefSeq" id="WP_194414790.1">
    <property type="nucleotide sequence ID" value="NZ_BAABKZ010000002.1"/>
</dbReference>
<evidence type="ECO:0000313" key="5">
    <source>
        <dbReference type="EMBL" id="GAA5092146.1"/>
    </source>
</evidence>
<dbReference type="CDD" id="cd01392">
    <property type="entry name" value="HTH_LacI"/>
    <property type="match status" value="1"/>
</dbReference>